<dbReference type="Proteomes" id="UP000238479">
    <property type="component" value="Chromosome 7"/>
</dbReference>
<keyword evidence="1" id="KW-0732">Signal</keyword>
<dbReference type="EMBL" id="PDCK01000045">
    <property type="protein sequence ID" value="PRQ15844.1"/>
    <property type="molecule type" value="Genomic_DNA"/>
</dbReference>
<reference evidence="2 3" key="1">
    <citation type="journal article" date="2018" name="Nat. Genet.">
        <title>The Rosa genome provides new insights in the design of modern roses.</title>
        <authorList>
            <person name="Bendahmane M."/>
        </authorList>
    </citation>
    <scope>NUCLEOTIDE SEQUENCE [LARGE SCALE GENOMIC DNA]</scope>
    <source>
        <strain evidence="3">cv. Old Blush</strain>
    </source>
</reference>
<proteinExistence type="predicted"/>
<keyword evidence="3" id="KW-1185">Reference proteome</keyword>
<evidence type="ECO:0000313" key="2">
    <source>
        <dbReference type="EMBL" id="PRQ15844.1"/>
    </source>
</evidence>
<comment type="caution">
    <text evidence="2">The sequence shown here is derived from an EMBL/GenBank/DDBJ whole genome shotgun (WGS) entry which is preliminary data.</text>
</comment>
<dbReference type="Gramene" id="PRQ15844">
    <property type="protein sequence ID" value="PRQ15844"/>
    <property type="gene ID" value="RchiOBHm_Chr7g0177831"/>
</dbReference>
<dbReference type="AlphaFoldDB" id="A0A2P6P1N6"/>
<feature type="signal peptide" evidence="1">
    <location>
        <begin position="1"/>
        <end position="25"/>
    </location>
</feature>
<protein>
    <recommendedName>
        <fullName evidence="4">Secreted protein</fullName>
    </recommendedName>
</protein>
<evidence type="ECO:0000313" key="3">
    <source>
        <dbReference type="Proteomes" id="UP000238479"/>
    </source>
</evidence>
<evidence type="ECO:0008006" key="4">
    <source>
        <dbReference type="Google" id="ProtNLM"/>
    </source>
</evidence>
<feature type="chain" id="PRO_5015143479" description="Secreted protein" evidence="1">
    <location>
        <begin position="26"/>
        <end position="89"/>
    </location>
</feature>
<evidence type="ECO:0000256" key="1">
    <source>
        <dbReference type="SAM" id="SignalP"/>
    </source>
</evidence>
<name>A0A2P6P1N6_ROSCH</name>
<accession>A0A2P6P1N6</accession>
<organism evidence="2 3">
    <name type="scientific">Rosa chinensis</name>
    <name type="common">China rose</name>
    <dbReference type="NCBI Taxonomy" id="74649"/>
    <lineage>
        <taxon>Eukaryota</taxon>
        <taxon>Viridiplantae</taxon>
        <taxon>Streptophyta</taxon>
        <taxon>Embryophyta</taxon>
        <taxon>Tracheophyta</taxon>
        <taxon>Spermatophyta</taxon>
        <taxon>Magnoliopsida</taxon>
        <taxon>eudicotyledons</taxon>
        <taxon>Gunneridae</taxon>
        <taxon>Pentapetalae</taxon>
        <taxon>rosids</taxon>
        <taxon>fabids</taxon>
        <taxon>Rosales</taxon>
        <taxon>Rosaceae</taxon>
        <taxon>Rosoideae</taxon>
        <taxon>Rosoideae incertae sedis</taxon>
        <taxon>Rosa</taxon>
    </lineage>
</organism>
<gene>
    <name evidence="2" type="ORF">RchiOBHm_Chr7g0177831</name>
</gene>
<sequence length="89" mass="9756">MGELLGPYAQLSLRLLLSLTTLVTPTSPNSQTLSTTAINWRKIFLHATTHIHVRSSVSLIYLGNDGIAISFKLIHLVIILFSLSELIAV</sequence>